<evidence type="ECO:0000256" key="1">
    <source>
        <dbReference type="ARBA" id="ARBA00004479"/>
    </source>
</evidence>
<comment type="subcellular location">
    <subcellularLocation>
        <location evidence="1">Membrane</location>
        <topology evidence="1">Single-pass type I membrane protein</topology>
    </subcellularLocation>
</comment>
<dbReference type="Ensembl" id="ENSPNAT00000025083.2">
    <property type="protein sequence ID" value="ENSPNAP00000016546.1"/>
    <property type="gene ID" value="ENSPNAG00000022708.2"/>
</dbReference>
<comment type="similarity">
    <text evidence="2 14">Belongs to the Toll-like receptor family.</text>
</comment>
<evidence type="ECO:0000259" key="18">
    <source>
        <dbReference type="PROSITE" id="PS50104"/>
    </source>
</evidence>
<dbReference type="PANTHER" id="PTHR24365:SF422">
    <property type="entry name" value="TOLL-LIKE RECEPTOR 6"/>
    <property type="match status" value="1"/>
</dbReference>
<keyword evidence="20" id="KW-1185">Reference proteome</keyword>
<feature type="transmembrane region" description="Helical" evidence="16">
    <location>
        <begin position="591"/>
        <end position="613"/>
    </location>
</feature>
<sequence length="809" mass="92157">MKALGYPVRPLGVLLVFFLTSALAMETVILNYSSRNLSTVPSDLPSSAHGVDLSQNQIQTLWNHDFIKTPSLSFLNLSKNMLVDIHMDTFVSTPVLEKLDLSYNRLQNLSNQEYLHHAQSLQYLDLSSNKFGVMALGTEFSKLTNLQWLGLSADTIQNDDFASISDLFLQTLFIQAQNVAHYEKGSLTGLKAEKVSIVMSNTPTDHQIIIDALASFKEVELSWLYDPEDFLRDLVMQRATIQAEHLHLCAVRSSWIVMTAFVNSVLMSPIRQFSVSNLTLTAMNGGKSVLQNYFLDSFSVRQSLVTVFIFQQKVLYDFFINMPVKNLTLTQSPIVHMTCPAAVSMIQTLDLSDCALTEKVFSKGLHEECDTLTNLEMLVLKGNNLRHLLPLTSRVKLMSSLRYVDFSQNSLTYEVDQGCCTWPSKVNHMDLSSNRFDQNVFKCLPSTIAILNLQNNQITAIPANISSLDFLRTLDLSSNRLLDLSNCLGYPNLQKFVMRGNSLHVPSPGALKTCPHLTALDISHNPYICTCPLRDFTTLIDSKGTLAGPKAWKNRKIALAHWPEGYRCSYPEYWRHAKLQNFSLPEITCNAGLLAATILVPAFMVIIVVGMLCRQLDVPWYLGMIWKWTRTKHRARIIQQRPEELQGVYYHAFISYSQRNSDWVKSQLLPKLEGEDSATIRNGLRICHHERDFIPGKTIVHNILRCIEQSRCCIFVLSSHFVQSDWCHYELYFASHQRLTRGMDNIVLILLEPLPPYVIPSKYHHLKAMMARRTYLEWPQDKAKHRMFWANLRAVLQADLPTPLEREGE</sequence>
<dbReference type="GO" id="GO:0045087">
    <property type="term" value="P:innate immune response"/>
    <property type="evidence" value="ECO:0007669"/>
    <property type="project" value="UniProtKB-UniRule"/>
</dbReference>
<dbReference type="RefSeq" id="XP_017565230.1">
    <property type="nucleotide sequence ID" value="XM_017709741.2"/>
</dbReference>
<proteinExistence type="inferred from homology"/>
<keyword evidence="7" id="KW-0677">Repeat</keyword>
<keyword evidence="15" id="KW-1015">Disulfide bond</keyword>
<dbReference type="GO" id="GO:0004888">
    <property type="term" value="F:transmembrane signaling receptor activity"/>
    <property type="evidence" value="ECO:0007669"/>
    <property type="project" value="InterPro"/>
</dbReference>
<evidence type="ECO:0000256" key="15">
    <source>
        <dbReference type="PIRSR" id="PIRSR037595-2"/>
    </source>
</evidence>
<reference evidence="19 20" key="1">
    <citation type="submission" date="2020-10" db="EMBL/GenBank/DDBJ databases">
        <title>Pygocentrus nattereri (red-bellied piranha) genome, fPygNat1, primary haplotype.</title>
        <authorList>
            <person name="Myers G."/>
            <person name="Meyer A."/>
            <person name="Karagic N."/>
            <person name="Pippel M."/>
            <person name="Winkler S."/>
            <person name="Tracey A."/>
            <person name="Wood J."/>
            <person name="Formenti G."/>
            <person name="Howe K."/>
            <person name="Fedrigo O."/>
            <person name="Jarvis E.D."/>
        </authorList>
    </citation>
    <scope>NUCLEOTIDE SEQUENCE [LARGE SCALE GENOMIC DNA]</scope>
</reference>
<feature type="disulfide bond" evidence="15">
    <location>
        <begin position="420"/>
        <end position="443"/>
    </location>
</feature>
<dbReference type="OMA" id="SWNSLEY"/>
<dbReference type="Gene3D" id="3.40.50.10140">
    <property type="entry name" value="Toll/interleukin-1 receptor homology (TIR) domain"/>
    <property type="match status" value="1"/>
</dbReference>
<evidence type="ECO:0000256" key="5">
    <source>
        <dbReference type="ARBA" id="ARBA00022692"/>
    </source>
</evidence>
<evidence type="ECO:0000256" key="4">
    <source>
        <dbReference type="ARBA" id="ARBA00022614"/>
    </source>
</evidence>
<reference evidence="19" key="2">
    <citation type="submission" date="2025-08" db="UniProtKB">
        <authorList>
            <consortium name="Ensembl"/>
        </authorList>
    </citation>
    <scope>IDENTIFICATION</scope>
</reference>
<dbReference type="PRINTS" id="PR00019">
    <property type="entry name" value="LEURICHRPT"/>
</dbReference>
<dbReference type="GeneID" id="108434536"/>
<feature type="domain" description="TIR" evidence="18">
    <location>
        <begin position="648"/>
        <end position="796"/>
    </location>
</feature>
<dbReference type="InterPro" id="IPR000157">
    <property type="entry name" value="TIR_dom"/>
</dbReference>
<dbReference type="GO" id="GO:0002224">
    <property type="term" value="P:toll-like receptor signaling pathway"/>
    <property type="evidence" value="ECO:0007669"/>
    <property type="project" value="InterPro"/>
</dbReference>
<evidence type="ECO:0000313" key="20">
    <source>
        <dbReference type="Proteomes" id="UP001501920"/>
    </source>
</evidence>
<reference evidence="19" key="3">
    <citation type="submission" date="2025-09" db="UniProtKB">
        <authorList>
            <consortium name="Ensembl"/>
        </authorList>
    </citation>
    <scope>IDENTIFICATION</scope>
</reference>
<dbReference type="InterPro" id="IPR032675">
    <property type="entry name" value="LRR_dom_sf"/>
</dbReference>
<evidence type="ECO:0000256" key="10">
    <source>
        <dbReference type="ARBA" id="ARBA00023136"/>
    </source>
</evidence>
<feature type="chain" id="PRO_5017425008" description="TIR domain-containing protein" evidence="17">
    <location>
        <begin position="25"/>
        <end position="809"/>
    </location>
</feature>
<dbReference type="GeneTree" id="ENSGT00940000162201"/>
<keyword evidence="10 16" id="KW-0472">Membrane</keyword>
<dbReference type="SMART" id="SM00255">
    <property type="entry name" value="TIR"/>
    <property type="match status" value="1"/>
</dbReference>
<evidence type="ECO:0000256" key="14">
    <source>
        <dbReference type="PIRNR" id="PIRNR037595"/>
    </source>
</evidence>
<dbReference type="STRING" id="42514.ENSPNAP00000016546"/>
<dbReference type="PROSITE" id="PS51450">
    <property type="entry name" value="LRR"/>
    <property type="match status" value="2"/>
</dbReference>
<keyword evidence="4" id="KW-0433">Leucine-rich repeat</keyword>
<organism evidence="19 20">
    <name type="scientific">Pygocentrus nattereri</name>
    <name type="common">Red-bellied piranha</name>
    <dbReference type="NCBI Taxonomy" id="42514"/>
    <lineage>
        <taxon>Eukaryota</taxon>
        <taxon>Metazoa</taxon>
        <taxon>Chordata</taxon>
        <taxon>Craniata</taxon>
        <taxon>Vertebrata</taxon>
        <taxon>Euteleostomi</taxon>
        <taxon>Actinopterygii</taxon>
        <taxon>Neopterygii</taxon>
        <taxon>Teleostei</taxon>
        <taxon>Ostariophysi</taxon>
        <taxon>Characiformes</taxon>
        <taxon>Characoidei</taxon>
        <taxon>Pygocentrus</taxon>
    </lineage>
</organism>
<evidence type="ECO:0000256" key="3">
    <source>
        <dbReference type="ARBA" id="ARBA00022588"/>
    </source>
</evidence>
<evidence type="ECO:0000256" key="7">
    <source>
        <dbReference type="ARBA" id="ARBA00022737"/>
    </source>
</evidence>
<dbReference type="GO" id="GO:0005886">
    <property type="term" value="C:plasma membrane"/>
    <property type="evidence" value="ECO:0007669"/>
    <property type="project" value="TreeGrafter"/>
</dbReference>
<keyword evidence="12" id="KW-0325">Glycoprotein</keyword>
<dbReference type="InterPro" id="IPR017241">
    <property type="entry name" value="Toll-like_receptor"/>
</dbReference>
<evidence type="ECO:0000313" key="19">
    <source>
        <dbReference type="Ensembl" id="ENSPNAP00000016546.1"/>
    </source>
</evidence>
<dbReference type="FunFam" id="3.40.50.10140:FF:000001">
    <property type="entry name" value="Toll-like receptor 2"/>
    <property type="match status" value="1"/>
</dbReference>
<gene>
    <name evidence="19" type="primary">TLR1</name>
</gene>
<keyword evidence="3 14" id="KW-0399">Innate immunity</keyword>
<protein>
    <recommendedName>
        <fullName evidence="18">TIR domain-containing protein</fullName>
    </recommendedName>
</protein>
<keyword evidence="13 14" id="KW-0395">Inflammatory response</keyword>
<dbReference type="InterPro" id="IPR003591">
    <property type="entry name" value="Leu-rich_rpt_typical-subtyp"/>
</dbReference>
<dbReference type="SMART" id="SM00369">
    <property type="entry name" value="LRR_TYP"/>
    <property type="match status" value="5"/>
</dbReference>
<evidence type="ECO:0000256" key="17">
    <source>
        <dbReference type="SAM" id="SignalP"/>
    </source>
</evidence>
<dbReference type="Proteomes" id="UP001501920">
    <property type="component" value="Chromosome 14"/>
</dbReference>
<dbReference type="SUPFAM" id="SSF52058">
    <property type="entry name" value="L domain-like"/>
    <property type="match status" value="1"/>
</dbReference>
<dbReference type="AlphaFoldDB" id="A0A3B4D0G9"/>
<dbReference type="PRINTS" id="PR01537">
    <property type="entry name" value="INTRLKN1R1F"/>
</dbReference>
<dbReference type="GO" id="GO:0006954">
    <property type="term" value="P:inflammatory response"/>
    <property type="evidence" value="ECO:0007669"/>
    <property type="project" value="UniProtKB-UniRule"/>
</dbReference>
<evidence type="ECO:0000256" key="9">
    <source>
        <dbReference type="ARBA" id="ARBA00022989"/>
    </source>
</evidence>
<dbReference type="PANTHER" id="PTHR24365">
    <property type="entry name" value="TOLL-LIKE RECEPTOR"/>
    <property type="match status" value="1"/>
</dbReference>
<keyword evidence="5 16" id="KW-0812">Transmembrane</keyword>
<keyword evidence="11 14" id="KW-0675">Receptor</keyword>
<dbReference type="InterPro" id="IPR001611">
    <property type="entry name" value="Leu-rich_rpt"/>
</dbReference>
<evidence type="ECO:0000256" key="2">
    <source>
        <dbReference type="ARBA" id="ARBA00009634"/>
    </source>
</evidence>
<name>A0A3B4D0G9_PYGNA</name>
<evidence type="ECO:0000256" key="13">
    <source>
        <dbReference type="ARBA" id="ARBA00023198"/>
    </source>
</evidence>
<dbReference type="OrthoDB" id="1081807at2759"/>
<feature type="signal peptide" evidence="17">
    <location>
        <begin position="1"/>
        <end position="24"/>
    </location>
</feature>
<accession>A0A3B4D0G9</accession>
<dbReference type="Gene3D" id="3.80.10.10">
    <property type="entry name" value="Ribonuclease Inhibitor"/>
    <property type="match status" value="1"/>
</dbReference>
<dbReference type="SUPFAM" id="SSF52200">
    <property type="entry name" value="Toll/Interleukin receptor TIR domain"/>
    <property type="match status" value="1"/>
</dbReference>
<dbReference type="Pfam" id="PF01582">
    <property type="entry name" value="TIR"/>
    <property type="match status" value="1"/>
</dbReference>
<evidence type="ECO:0000256" key="12">
    <source>
        <dbReference type="ARBA" id="ARBA00023180"/>
    </source>
</evidence>
<evidence type="ECO:0000256" key="8">
    <source>
        <dbReference type="ARBA" id="ARBA00022859"/>
    </source>
</evidence>
<dbReference type="PROSITE" id="PS50104">
    <property type="entry name" value="TIR"/>
    <property type="match status" value="1"/>
</dbReference>
<keyword evidence="6 17" id="KW-0732">Signal</keyword>
<keyword evidence="9 16" id="KW-1133">Transmembrane helix</keyword>
<keyword evidence="8 14" id="KW-0391">Immunity</keyword>
<dbReference type="PIRSF" id="PIRSF037595">
    <property type="entry name" value="Toll-like_receptor"/>
    <property type="match status" value="1"/>
</dbReference>
<evidence type="ECO:0000256" key="11">
    <source>
        <dbReference type="ARBA" id="ARBA00023170"/>
    </source>
</evidence>
<dbReference type="InterPro" id="IPR035897">
    <property type="entry name" value="Toll_tir_struct_dom_sf"/>
</dbReference>
<evidence type="ECO:0000256" key="16">
    <source>
        <dbReference type="SAM" id="Phobius"/>
    </source>
</evidence>
<evidence type="ECO:0000256" key="6">
    <source>
        <dbReference type="ARBA" id="ARBA00022729"/>
    </source>
</evidence>
<dbReference type="CTD" id="7096"/>
<dbReference type="Pfam" id="PF13855">
    <property type="entry name" value="LRR_8"/>
    <property type="match status" value="2"/>
</dbReference>